<dbReference type="InterPro" id="IPR029063">
    <property type="entry name" value="SAM-dependent_MTases_sf"/>
</dbReference>
<dbReference type="Pfam" id="PF02353">
    <property type="entry name" value="CMAS"/>
    <property type="match status" value="1"/>
</dbReference>
<proteinExistence type="predicted"/>
<evidence type="ECO:0000313" key="1">
    <source>
        <dbReference type="EMBL" id="KAK1766891.1"/>
    </source>
</evidence>
<dbReference type="PANTHER" id="PTHR43667:SF2">
    <property type="entry name" value="FATTY ACID C-METHYL TRANSFERASE"/>
    <property type="match status" value="1"/>
</dbReference>
<organism evidence="1 2">
    <name type="scientific">Phialemonium atrogriseum</name>
    <dbReference type="NCBI Taxonomy" id="1093897"/>
    <lineage>
        <taxon>Eukaryota</taxon>
        <taxon>Fungi</taxon>
        <taxon>Dikarya</taxon>
        <taxon>Ascomycota</taxon>
        <taxon>Pezizomycotina</taxon>
        <taxon>Sordariomycetes</taxon>
        <taxon>Sordariomycetidae</taxon>
        <taxon>Cephalothecales</taxon>
        <taxon>Cephalothecaceae</taxon>
        <taxon>Phialemonium</taxon>
    </lineage>
</organism>
<keyword evidence="2" id="KW-1185">Reference proteome</keyword>
<gene>
    <name evidence="1" type="ORF">QBC33DRAFT_92477</name>
</gene>
<evidence type="ECO:0000313" key="2">
    <source>
        <dbReference type="Proteomes" id="UP001244011"/>
    </source>
</evidence>
<protein>
    <submittedName>
        <fullName evidence="1">Cyclopropane-fatty-acyl-phospholipid synthase</fullName>
    </submittedName>
</protein>
<sequence length="486" mass="54272">MAPSLQLPGIVSRPLYRSTGLLRSVLGSLTWGPAISVAKPAILSVFSCIETGTLLLFDEPAGERLVFGQKLKPSKLDNLTADYDFGDLTNGVNGVRKATTIPRVELVVKDEAFWMRLFLFADMGFAEAYMLGEVECADLTAFFQLFITNREGMGNATTWLSSISTAVTGLARSTNTLSNSLLNTSAHYDISNDMFATFLSPDMTYSCPIWRSHVRGDQEESLEEAQMTKLHRFIDGARIKSTDHVLEIGTGWGSFAIEAVRTTGCRITSLTLSKEQKILAEERIAKAGLSDRIEVKLMDYRALPVPDNPYDKIVSIEMLEAVGQEFLGTYFSCIHRLLKKDGGVAVFQCITMPEGRHAAYSKGEDFINHYIFPGGYLPSITQLLNHISKESEGTLIVEKVENIGGHYAKTLRLWKESFLKDFHSKIRPCLQTKHQNMTEEEIEVFRKKWEYYFTYCEAGFVTKTLGDVIITVGREGAIELMEGIPL</sequence>
<dbReference type="AlphaFoldDB" id="A0AAJ0BZ26"/>
<dbReference type="EMBL" id="MU839010">
    <property type="protein sequence ID" value="KAK1766891.1"/>
    <property type="molecule type" value="Genomic_DNA"/>
</dbReference>
<dbReference type="RefSeq" id="XP_060283104.1">
    <property type="nucleotide sequence ID" value="XM_060433188.1"/>
</dbReference>
<dbReference type="SUPFAM" id="SSF53335">
    <property type="entry name" value="S-adenosyl-L-methionine-dependent methyltransferases"/>
    <property type="match status" value="1"/>
</dbReference>
<accession>A0AAJ0BZ26</accession>
<comment type="caution">
    <text evidence="1">The sequence shown here is derived from an EMBL/GenBank/DDBJ whole genome shotgun (WGS) entry which is preliminary data.</text>
</comment>
<reference evidence="1" key="1">
    <citation type="submission" date="2023-06" db="EMBL/GenBank/DDBJ databases">
        <title>Genome-scale phylogeny and comparative genomics of the fungal order Sordariales.</title>
        <authorList>
            <consortium name="Lawrence Berkeley National Laboratory"/>
            <person name="Hensen N."/>
            <person name="Bonometti L."/>
            <person name="Westerberg I."/>
            <person name="Brannstrom I.O."/>
            <person name="Guillou S."/>
            <person name="Cros-Aarteil S."/>
            <person name="Calhoun S."/>
            <person name="Haridas S."/>
            <person name="Kuo A."/>
            <person name="Mondo S."/>
            <person name="Pangilinan J."/>
            <person name="Riley R."/>
            <person name="Labutti K."/>
            <person name="Andreopoulos B."/>
            <person name="Lipzen A."/>
            <person name="Chen C."/>
            <person name="Yanf M."/>
            <person name="Daum C."/>
            <person name="Ng V."/>
            <person name="Clum A."/>
            <person name="Steindorff A."/>
            <person name="Ohm R."/>
            <person name="Martin F."/>
            <person name="Silar P."/>
            <person name="Natvig D."/>
            <person name="Lalanne C."/>
            <person name="Gautier V."/>
            <person name="Ament-Velasquez S.L."/>
            <person name="Kruys A."/>
            <person name="Hutchinson M.I."/>
            <person name="Powell A.J."/>
            <person name="Barry K."/>
            <person name="Miller A.N."/>
            <person name="Grigoriev I.V."/>
            <person name="Debuchy R."/>
            <person name="Gladieux P."/>
            <person name="Thoren M.H."/>
            <person name="Johannesson H."/>
        </authorList>
    </citation>
    <scope>NUCLEOTIDE SEQUENCE</scope>
    <source>
        <strain evidence="1">8032-3</strain>
    </source>
</reference>
<dbReference type="Gene3D" id="3.40.50.150">
    <property type="entry name" value="Vaccinia Virus protein VP39"/>
    <property type="match status" value="1"/>
</dbReference>
<dbReference type="CDD" id="cd02440">
    <property type="entry name" value="AdoMet_MTases"/>
    <property type="match status" value="1"/>
</dbReference>
<dbReference type="Proteomes" id="UP001244011">
    <property type="component" value="Unassembled WGS sequence"/>
</dbReference>
<name>A0AAJ0BZ26_9PEZI</name>
<dbReference type="PANTHER" id="PTHR43667">
    <property type="entry name" value="CYCLOPROPANE-FATTY-ACYL-PHOSPHOLIPID SYNTHASE"/>
    <property type="match status" value="1"/>
</dbReference>
<dbReference type="GeneID" id="85316375"/>
<dbReference type="InterPro" id="IPR050723">
    <property type="entry name" value="CFA/CMAS"/>
</dbReference>